<dbReference type="Pfam" id="PF16770">
    <property type="entry name" value="RTT107_BRCT_5"/>
    <property type="match status" value="1"/>
</dbReference>
<dbReference type="EMBL" id="GGEC01011588">
    <property type="protein sequence ID" value="MBW92071.1"/>
    <property type="molecule type" value="Transcribed_RNA"/>
</dbReference>
<dbReference type="CDD" id="cd18432">
    <property type="entry name" value="BRCT_PAXIP1_rpt6_like"/>
    <property type="match status" value="1"/>
</dbReference>
<dbReference type="InterPro" id="IPR036420">
    <property type="entry name" value="BRCT_dom_sf"/>
</dbReference>
<dbReference type="SMART" id="SM00292">
    <property type="entry name" value="BRCT"/>
    <property type="match status" value="2"/>
</dbReference>
<dbReference type="CDD" id="cd04301">
    <property type="entry name" value="NAT_SF"/>
    <property type="match status" value="1"/>
</dbReference>
<sequence length="633" mass="69904">MHRSIVVEPRKPSSSSTLPLQIGDCEVTVEANVFTCKSDSNTLQISINRNAKVKISVREELNRRSADGFRQLGAEDNDDEQKNSSFGDDYVFVLVNPKDADSSSKYYLQEVLKIYARELPTMNYAANTGKQSHFLERCISNGKYHTLLLKFQSKEGSEEVIAAITFQLVPSDTQCAEVPLAAVSSSYQNKGYGHFLYLELRKRLQSVGVCTVYCWGDKESEGFWLKQGFKSIGEVDGKGKAHRLPIKADIRRALCFPGGSMLMVSQLNENSSAKPADSLKKSEEVFGENTNLVGFSQHQDCADLTPYVGGELSKMATGTALLKIVSSANVKWCSHKRLGAKRSWEASLSSLKSKKVKGRLQIACASDSNCDSDSESDRIDPCNNSCSLNISQTSSRVEVDGADPLKISAEVEKSVNVPSEAPASKKFKSTGECFRIMLMNIADDTKKRNLVKVIENLGGYIVLDGHKSTHVVTGKVRRTLNFCTALCSGAWIVSSSWLKESFQRGRFVEEAPHVLHDEDYALQYRDELRNAVLRAKVRPGALLKGYDICIAFHVQPPVETLATIVRSAGGNVISSLDKVSDASKAIFVACEEDMEEALLASMKGIWTFCSEWLMNCIMRQELDFGALKFAESL</sequence>
<accession>A0A2P2JF22</accession>
<feature type="domain" description="BRCT" evidence="4">
    <location>
        <begin position="436"/>
        <end position="515"/>
    </location>
</feature>
<dbReference type="PANTHER" id="PTHR23196">
    <property type="entry name" value="PAX TRANSCRIPTION ACTIVATION DOMAIN INTERACTING PROTEIN"/>
    <property type="match status" value="1"/>
</dbReference>
<dbReference type="Pfam" id="PF00583">
    <property type="entry name" value="Acetyltransf_1"/>
    <property type="match status" value="1"/>
</dbReference>
<dbReference type="SUPFAM" id="SSF52113">
    <property type="entry name" value="BRCT domain"/>
    <property type="match status" value="2"/>
</dbReference>
<dbReference type="PROSITE" id="PS50172">
    <property type="entry name" value="BRCT"/>
    <property type="match status" value="2"/>
</dbReference>
<feature type="domain" description="BRCT" evidence="4">
    <location>
        <begin position="538"/>
        <end position="622"/>
    </location>
</feature>
<dbReference type="GO" id="GO:0006974">
    <property type="term" value="P:DNA damage response"/>
    <property type="evidence" value="ECO:0007669"/>
    <property type="project" value="UniProtKB-KW"/>
</dbReference>
<dbReference type="SUPFAM" id="SSF55729">
    <property type="entry name" value="Acyl-CoA N-acyltransferases (Nat)"/>
    <property type="match status" value="1"/>
</dbReference>
<dbReference type="GO" id="GO:0016747">
    <property type="term" value="F:acyltransferase activity, transferring groups other than amino-acyl groups"/>
    <property type="evidence" value="ECO:0007669"/>
    <property type="project" value="InterPro"/>
</dbReference>
<dbReference type="Pfam" id="PF16589">
    <property type="entry name" value="BRCT_2"/>
    <property type="match status" value="1"/>
</dbReference>
<name>A0A2P2JF22_RHIMU</name>
<protein>
    <submittedName>
        <fullName evidence="6">Uncharacterized protein</fullName>
    </submittedName>
</protein>
<dbReference type="InterPro" id="IPR000182">
    <property type="entry name" value="GNAT_dom"/>
</dbReference>
<proteinExistence type="predicted"/>
<dbReference type="Gene3D" id="3.40.50.10190">
    <property type="entry name" value="BRCT domain"/>
    <property type="match status" value="2"/>
</dbReference>
<organism evidence="6">
    <name type="scientific">Rhizophora mucronata</name>
    <name type="common">Asiatic mangrove</name>
    <dbReference type="NCBI Taxonomy" id="61149"/>
    <lineage>
        <taxon>Eukaryota</taxon>
        <taxon>Viridiplantae</taxon>
        <taxon>Streptophyta</taxon>
        <taxon>Embryophyta</taxon>
        <taxon>Tracheophyta</taxon>
        <taxon>Spermatophyta</taxon>
        <taxon>Magnoliopsida</taxon>
        <taxon>eudicotyledons</taxon>
        <taxon>Gunneridae</taxon>
        <taxon>Pentapetalae</taxon>
        <taxon>rosids</taxon>
        <taxon>fabids</taxon>
        <taxon>Malpighiales</taxon>
        <taxon>Rhizophoraceae</taxon>
        <taxon>Rhizophora</taxon>
    </lineage>
</organism>
<dbReference type="PROSITE" id="PS51186">
    <property type="entry name" value="GNAT"/>
    <property type="match status" value="1"/>
</dbReference>
<reference evidence="6" key="1">
    <citation type="submission" date="2018-02" db="EMBL/GenBank/DDBJ databases">
        <title>Rhizophora mucronata_Transcriptome.</title>
        <authorList>
            <person name="Meera S.P."/>
            <person name="Sreeshan A."/>
            <person name="Augustine A."/>
        </authorList>
    </citation>
    <scope>NUCLEOTIDE SEQUENCE</scope>
    <source>
        <tissue evidence="6">Leaf</tissue>
    </source>
</reference>
<dbReference type="PANTHER" id="PTHR23196:SF8">
    <property type="entry name" value="N-ACETYLTRANSFERASE"/>
    <property type="match status" value="1"/>
</dbReference>
<dbReference type="InterPro" id="IPR051579">
    <property type="entry name" value="DDR_Transcriptional_Reg"/>
</dbReference>
<feature type="domain" description="N-acetyltransferase" evidence="5">
    <location>
        <begin position="90"/>
        <end position="251"/>
    </location>
</feature>
<evidence type="ECO:0000259" key="4">
    <source>
        <dbReference type="PROSITE" id="PS50172"/>
    </source>
</evidence>
<evidence type="ECO:0000256" key="3">
    <source>
        <dbReference type="ARBA" id="ARBA00023242"/>
    </source>
</evidence>
<dbReference type="AlphaFoldDB" id="A0A2P2JF22"/>
<dbReference type="InterPro" id="IPR016181">
    <property type="entry name" value="Acyl_CoA_acyltransferase"/>
</dbReference>
<comment type="subcellular location">
    <subcellularLocation>
        <location evidence="1">Nucleus</location>
    </subcellularLocation>
</comment>
<keyword evidence="3" id="KW-0539">Nucleus</keyword>
<dbReference type="InterPro" id="IPR001357">
    <property type="entry name" value="BRCT_dom"/>
</dbReference>
<keyword evidence="2" id="KW-0227">DNA damage</keyword>
<dbReference type="Gene3D" id="3.40.630.30">
    <property type="match status" value="1"/>
</dbReference>
<evidence type="ECO:0000256" key="2">
    <source>
        <dbReference type="ARBA" id="ARBA00022763"/>
    </source>
</evidence>
<dbReference type="GO" id="GO:0005634">
    <property type="term" value="C:nucleus"/>
    <property type="evidence" value="ECO:0007669"/>
    <property type="project" value="UniProtKB-SubCell"/>
</dbReference>
<evidence type="ECO:0000259" key="5">
    <source>
        <dbReference type="PROSITE" id="PS51186"/>
    </source>
</evidence>
<evidence type="ECO:0000256" key="1">
    <source>
        <dbReference type="ARBA" id="ARBA00004123"/>
    </source>
</evidence>
<evidence type="ECO:0000313" key="6">
    <source>
        <dbReference type="EMBL" id="MBW92071.1"/>
    </source>
</evidence>